<reference evidence="1 4" key="3">
    <citation type="journal article" date="2017" name="Int. J. Syst. Evol. Microbiol.">
        <title>Adaptation of Surface-Associated Bacteria to the Open Ocean: A Genomically Distinct Subpopulation of Phaeobacter gallaeciensis Colonizes Pacific Mesozooplankton.</title>
        <authorList>
            <person name="Freese H.M."/>
            <person name="Methner A."/>
            <person name="Overmann J."/>
        </authorList>
    </citation>
    <scope>NUCLEOTIDE SEQUENCE [LARGE SCALE GENOMIC DNA]</scope>
    <source>
        <strain evidence="1 4">P66</strain>
    </source>
</reference>
<keyword evidence="2" id="KW-0808">Transferase</keyword>
<dbReference type="GO" id="GO:0005737">
    <property type="term" value="C:cytoplasm"/>
    <property type="evidence" value="ECO:0007669"/>
    <property type="project" value="TreeGrafter"/>
</dbReference>
<dbReference type="GO" id="GO:0006646">
    <property type="term" value="P:phosphatidylethanolamine biosynthetic process"/>
    <property type="evidence" value="ECO:0007669"/>
    <property type="project" value="TreeGrafter"/>
</dbReference>
<dbReference type="AlphaFoldDB" id="A0A2I7JU60"/>
<evidence type="ECO:0000313" key="1">
    <source>
        <dbReference type="EMBL" id="AUQ93898.1"/>
    </source>
</evidence>
<dbReference type="GO" id="GO:0004305">
    <property type="term" value="F:ethanolamine kinase activity"/>
    <property type="evidence" value="ECO:0007669"/>
    <property type="project" value="TreeGrafter"/>
</dbReference>
<dbReference type="CDD" id="cd05151">
    <property type="entry name" value="ChoK-like"/>
    <property type="match status" value="1"/>
</dbReference>
<protein>
    <submittedName>
        <fullName evidence="2">Choline/ethanolamine kinase-like protein</fullName>
    </submittedName>
</protein>
<reference evidence="3 4" key="2">
    <citation type="journal article" date="2017" name="Genome Biol. Evol.">
        <title>Trajectories and Drivers of Genome Evolution in Surface-Associated Marine Phaeobacter.</title>
        <authorList>
            <person name="Freese H.M."/>
            <person name="Sikorski J."/>
            <person name="Bunk B."/>
            <person name="Scheuner C."/>
            <person name="Meier-Kolthoff J.P."/>
            <person name="Sproer C."/>
            <person name="Gram L."/>
            <person name="Overmann J."/>
        </authorList>
    </citation>
    <scope>NUCLEOTIDE SEQUENCE [LARGE SCALE GENOMIC DNA]</scope>
    <source>
        <strain evidence="1 4">P66</strain>
        <strain evidence="2 3">P88</strain>
    </source>
</reference>
<dbReference type="PANTHER" id="PTHR22603">
    <property type="entry name" value="CHOLINE/ETHANOALAMINE KINASE"/>
    <property type="match status" value="1"/>
</dbReference>
<dbReference type="Proteomes" id="UP000236447">
    <property type="component" value="Chromosome"/>
</dbReference>
<dbReference type="PANTHER" id="PTHR22603:SF66">
    <property type="entry name" value="ETHANOLAMINE KINASE"/>
    <property type="match status" value="1"/>
</dbReference>
<reference evidence="2 3" key="1">
    <citation type="journal article" date="2017" name="Front. Microbiol.">
        <title>Phaeobacter piscinae sp. nov., a species of the Roseobacter group and potential aquaculture probiont.</title>
        <authorList>
            <person name="Sonnenschein E.C."/>
            <person name="Phippen C.B.W."/>
            <person name="Nielsen K.F."/>
            <person name="Mateiu R.V."/>
            <person name="Melchiorsen J."/>
            <person name="Gram L."/>
            <person name="Overmann J."/>
            <person name="Freese H.M."/>
        </authorList>
    </citation>
    <scope>NUCLEOTIDE SEQUENCE [LARGE SCALE GENOMIC DNA]</scope>
    <source>
        <strain evidence="2 3">P88</strain>
    </source>
</reference>
<keyword evidence="4" id="KW-1185">Reference proteome</keyword>
<dbReference type="EMBL" id="CP010725">
    <property type="protein sequence ID" value="AUQ99657.1"/>
    <property type="molecule type" value="Genomic_DNA"/>
</dbReference>
<dbReference type="Gene3D" id="3.90.1200.10">
    <property type="match status" value="1"/>
</dbReference>
<gene>
    <name evidence="1" type="ORF">PhaeoP66_01094</name>
    <name evidence="2" type="ORF">PhaeoP88_02301</name>
</gene>
<organism evidence="2 3">
    <name type="scientific">Phaeobacter inhibens</name>
    <dbReference type="NCBI Taxonomy" id="221822"/>
    <lineage>
        <taxon>Bacteria</taxon>
        <taxon>Pseudomonadati</taxon>
        <taxon>Pseudomonadota</taxon>
        <taxon>Alphaproteobacteria</taxon>
        <taxon>Rhodobacterales</taxon>
        <taxon>Roseobacteraceae</taxon>
        <taxon>Phaeobacter</taxon>
    </lineage>
</organism>
<evidence type="ECO:0000313" key="3">
    <source>
        <dbReference type="Proteomes" id="UP000236447"/>
    </source>
</evidence>
<dbReference type="EMBL" id="CP010705">
    <property type="protein sequence ID" value="AUQ93898.1"/>
    <property type="molecule type" value="Genomic_DNA"/>
</dbReference>
<dbReference type="Gene3D" id="3.30.200.20">
    <property type="entry name" value="Phosphorylase Kinase, domain 1"/>
    <property type="match status" value="1"/>
</dbReference>
<dbReference type="InterPro" id="IPR011009">
    <property type="entry name" value="Kinase-like_dom_sf"/>
</dbReference>
<name>A0A2I7JU60_9RHOB</name>
<evidence type="ECO:0000313" key="2">
    <source>
        <dbReference type="EMBL" id="AUQ99657.1"/>
    </source>
</evidence>
<dbReference type="Proteomes" id="UP000236536">
    <property type="component" value="Chromosome"/>
</dbReference>
<dbReference type="Pfam" id="PF01633">
    <property type="entry name" value="Choline_kinase"/>
    <property type="match status" value="1"/>
</dbReference>
<keyword evidence="2" id="KW-0418">Kinase</keyword>
<evidence type="ECO:0000313" key="4">
    <source>
        <dbReference type="Proteomes" id="UP000236536"/>
    </source>
</evidence>
<sequence length="308" mass="34076">MEYVTQITAALQNLEGFEGLDAQKLEVQRLGGLTNLVYRVEGGPQIVIVRIPGEGTEDYIDRSVEIHNAEVAADAGVGPLVLWADPETGVMISQCVPNIATMTPELFATRREAPARAGRALRRLHDAPAPFKFRFELFAMINGYMKILATKDASLPEGYAEVVAEAAPIRELLRNKPGTLVPSHCDPLCENFLDDGRRMWIVDFEYSGMNDALWDLGDLSVEACMTTVQEQEMLTAYFGAPPSAAQYGRMVIYKAMCDLLWTLWGLIQHADGNPAEDFWAYATRRFDRCKALMLGPSFAEHLAAVAAE</sequence>
<accession>A0A2I7JU60</accession>
<dbReference type="SUPFAM" id="SSF56112">
    <property type="entry name" value="Protein kinase-like (PK-like)"/>
    <property type="match status" value="1"/>
</dbReference>
<proteinExistence type="predicted"/>